<dbReference type="SUPFAM" id="SSF53448">
    <property type="entry name" value="Nucleotide-diphospho-sugar transferases"/>
    <property type="match status" value="1"/>
</dbReference>
<protein>
    <submittedName>
        <fullName evidence="2">Glycosyltransferase</fullName>
        <ecNumber evidence="2">2.4.-.-</ecNumber>
    </submittedName>
</protein>
<accession>A0ABT6YM38</accession>
<evidence type="ECO:0000259" key="1">
    <source>
        <dbReference type="Pfam" id="PF00535"/>
    </source>
</evidence>
<dbReference type="EC" id="2.4.-.-" evidence="2"/>
<dbReference type="GO" id="GO:0016757">
    <property type="term" value="F:glycosyltransferase activity"/>
    <property type="evidence" value="ECO:0007669"/>
    <property type="project" value="UniProtKB-KW"/>
</dbReference>
<dbReference type="RefSeq" id="WP_283369711.1">
    <property type="nucleotide sequence ID" value="NZ_JASHID010000005.1"/>
</dbReference>
<organism evidence="2 3">
    <name type="scientific">Flectobacillus longus</name>
    <dbReference type="NCBI Taxonomy" id="2984207"/>
    <lineage>
        <taxon>Bacteria</taxon>
        <taxon>Pseudomonadati</taxon>
        <taxon>Bacteroidota</taxon>
        <taxon>Cytophagia</taxon>
        <taxon>Cytophagales</taxon>
        <taxon>Flectobacillaceae</taxon>
        <taxon>Flectobacillus</taxon>
    </lineage>
</organism>
<reference evidence="2 3" key="1">
    <citation type="submission" date="2023-05" db="EMBL/GenBank/DDBJ databases">
        <title>Novel species of genus Flectobacillus isolated from stream in China.</title>
        <authorList>
            <person name="Lu H."/>
        </authorList>
    </citation>
    <scope>NUCLEOTIDE SEQUENCE [LARGE SCALE GENOMIC DNA]</scope>
    <source>
        <strain evidence="2 3">DC10W</strain>
    </source>
</reference>
<dbReference type="InterPro" id="IPR001173">
    <property type="entry name" value="Glyco_trans_2-like"/>
</dbReference>
<dbReference type="PANTHER" id="PTHR22916:SF3">
    <property type="entry name" value="UDP-GLCNAC:BETAGAL BETA-1,3-N-ACETYLGLUCOSAMINYLTRANSFERASE-LIKE PROTEIN 1"/>
    <property type="match status" value="1"/>
</dbReference>
<keyword evidence="2" id="KW-0328">Glycosyltransferase</keyword>
<keyword evidence="3" id="KW-1185">Reference proteome</keyword>
<feature type="domain" description="Glycosyltransferase 2-like" evidence="1">
    <location>
        <begin position="14"/>
        <end position="134"/>
    </location>
</feature>
<dbReference type="PANTHER" id="PTHR22916">
    <property type="entry name" value="GLYCOSYLTRANSFERASE"/>
    <property type="match status" value="1"/>
</dbReference>
<proteinExistence type="predicted"/>
<dbReference type="Proteomes" id="UP001236569">
    <property type="component" value="Unassembled WGS sequence"/>
</dbReference>
<sequence length="282" mass="32504">MLKNWFMEKMPKVSILVPVYNHGKFIAQMLEGALAQQVNFEYEIVIGDDASTDNSAEIIQAYSHRYPQIKAFLHPINLGPTSPRELGGKNNVAFIFGKARGKYIALCEGDDYWTDPHKLQKQVDFLDQHPDFALTHHQLEVIYEDGSESHPFNHSNQKEVSTLDDLYKDEEWILGTASTVFRNVFKNGLAPWWWKSASGDIGIFIQAAKFGKIKFFSETMGCYRKHRGGMTNIHTPQNYFFLENRKQMFEALLAESEENLQKTLTKTIQRYEEILEGLKLSQ</sequence>
<dbReference type="EMBL" id="JASHID010000005">
    <property type="protein sequence ID" value="MDI9864526.1"/>
    <property type="molecule type" value="Genomic_DNA"/>
</dbReference>
<dbReference type="Pfam" id="PF00535">
    <property type="entry name" value="Glycos_transf_2"/>
    <property type="match status" value="1"/>
</dbReference>
<keyword evidence="2" id="KW-0808">Transferase</keyword>
<dbReference type="InterPro" id="IPR029044">
    <property type="entry name" value="Nucleotide-diphossugar_trans"/>
</dbReference>
<gene>
    <name evidence="2" type="ORF">QM480_09350</name>
</gene>
<comment type="caution">
    <text evidence="2">The sequence shown here is derived from an EMBL/GenBank/DDBJ whole genome shotgun (WGS) entry which is preliminary data.</text>
</comment>
<evidence type="ECO:0000313" key="2">
    <source>
        <dbReference type="EMBL" id="MDI9864526.1"/>
    </source>
</evidence>
<name>A0ABT6YM38_9BACT</name>
<evidence type="ECO:0000313" key="3">
    <source>
        <dbReference type="Proteomes" id="UP001236569"/>
    </source>
</evidence>
<dbReference type="Gene3D" id="3.90.550.10">
    <property type="entry name" value="Spore Coat Polysaccharide Biosynthesis Protein SpsA, Chain A"/>
    <property type="match status" value="1"/>
</dbReference>